<keyword evidence="1" id="KW-0597">Phosphoprotein</keyword>
<organism evidence="3 4">
    <name type="scientific">Rhodovulum sulfidophilum</name>
    <name type="common">Rhodobacter sulfidophilus</name>
    <dbReference type="NCBI Taxonomy" id="35806"/>
    <lineage>
        <taxon>Bacteria</taxon>
        <taxon>Pseudomonadati</taxon>
        <taxon>Pseudomonadota</taxon>
        <taxon>Alphaproteobacteria</taxon>
        <taxon>Rhodobacterales</taxon>
        <taxon>Paracoccaceae</taxon>
        <taxon>Rhodovulum</taxon>
    </lineage>
</organism>
<accession>A0A2W5N727</accession>
<feature type="modified residue" description="4-aspartylphosphate" evidence="1">
    <location>
        <position position="75"/>
    </location>
</feature>
<dbReference type="EMBL" id="QFPW01000008">
    <property type="protein sequence ID" value="PZQ49301.1"/>
    <property type="molecule type" value="Genomic_DNA"/>
</dbReference>
<dbReference type="InterPro" id="IPR011006">
    <property type="entry name" value="CheY-like_superfamily"/>
</dbReference>
<dbReference type="Gene3D" id="3.40.50.2300">
    <property type="match status" value="1"/>
</dbReference>
<evidence type="ECO:0000313" key="3">
    <source>
        <dbReference type="EMBL" id="PZQ49301.1"/>
    </source>
</evidence>
<dbReference type="Proteomes" id="UP000249185">
    <property type="component" value="Unassembled WGS sequence"/>
</dbReference>
<dbReference type="InterPro" id="IPR001789">
    <property type="entry name" value="Sig_transdc_resp-reg_receiver"/>
</dbReference>
<dbReference type="PROSITE" id="PS50110">
    <property type="entry name" value="RESPONSE_REGULATORY"/>
    <property type="match status" value="1"/>
</dbReference>
<gene>
    <name evidence="3" type="ORF">DI556_12195</name>
</gene>
<dbReference type="Pfam" id="PF00072">
    <property type="entry name" value="Response_reg"/>
    <property type="match status" value="1"/>
</dbReference>
<proteinExistence type="predicted"/>
<reference evidence="3 4" key="1">
    <citation type="submission" date="2017-08" db="EMBL/GenBank/DDBJ databases">
        <title>Infants hospitalized years apart are colonized by the same room-sourced microbial strains.</title>
        <authorList>
            <person name="Brooks B."/>
            <person name="Olm M.R."/>
            <person name="Firek B.A."/>
            <person name="Baker R."/>
            <person name="Thomas B.C."/>
            <person name="Morowitz M.J."/>
            <person name="Banfield J.F."/>
        </authorList>
    </citation>
    <scope>NUCLEOTIDE SEQUENCE [LARGE SCALE GENOMIC DNA]</scope>
    <source>
        <strain evidence="3">S2_005_002_R2_34</strain>
    </source>
</reference>
<feature type="domain" description="Response regulatory" evidence="2">
    <location>
        <begin position="26"/>
        <end position="141"/>
    </location>
</feature>
<evidence type="ECO:0000259" key="2">
    <source>
        <dbReference type="PROSITE" id="PS50110"/>
    </source>
</evidence>
<evidence type="ECO:0000256" key="1">
    <source>
        <dbReference type="PROSITE-ProRule" id="PRU00169"/>
    </source>
</evidence>
<comment type="caution">
    <text evidence="3">The sequence shown here is derived from an EMBL/GenBank/DDBJ whole genome shotgun (WGS) entry which is preliminary data.</text>
</comment>
<dbReference type="SUPFAM" id="SSF52172">
    <property type="entry name" value="CheY-like"/>
    <property type="match status" value="1"/>
</dbReference>
<protein>
    <submittedName>
        <fullName evidence="3">Response regulator</fullName>
    </submittedName>
</protein>
<name>A0A2W5N727_RHOSU</name>
<evidence type="ECO:0000313" key="4">
    <source>
        <dbReference type="Proteomes" id="UP000249185"/>
    </source>
</evidence>
<dbReference type="GO" id="GO:0000160">
    <property type="term" value="P:phosphorelay signal transduction system"/>
    <property type="evidence" value="ECO:0007669"/>
    <property type="project" value="InterPro"/>
</dbReference>
<dbReference type="CDD" id="cd00156">
    <property type="entry name" value="REC"/>
    <property type="match status" value="1"/>
</dbReference>
<dbReference type="AlphaFoldDB" id="A0A2W5N727"/>
<dbReference type="SMART" id="SM00448">
    <property type="entry name" value="REC"/>
    <property type="match status" value="1"/>
</dbReference>
<sequence>MPLLPEPGPAPRSTAGPRRHCLFGVTILLVEDSRGASEALRLFAAESGARLRRADSLASAGRHLAVYRPSAMIVDLGLPDGDGLGFIRHLTRAATPLRSIVATSGQDAALWGPAARAAGAAACLEKPVPSLRAFQECLLSILPDAAGRPDGAAGDPPFGGRASTRAAFDADLRRAQRLLAEALLRADRETIAYCAQFVGSVGEMIADPALSAAARAAARPGSDAAELMARLGDRVGTAAGGAGG</sequence>